<evidence type="ECO:0000256" key="3">
    <source>
        <dbReference type="SAM" id="Phobius"/>
    </source>
</evidence>
<proteinExistence type="predicted"/>
<evidence type="ECO:0000256" key="2">
    <source>
        <dbReference type="SAM" id="MobiDB-lite"/>
    </source>
</evidence>
<dbReference type="Proteomes" id="UP000001034">
    <property type="component" value="Segment"/>
</dbReference>
<reference evidence="4 5" key="1">
    <citation type="journal article" date="2010" name="Virology">
        <title>A jumbo phage infecting the phytopathogen Ralstonia solanacearum defines a new lineage of the Myoviridae family.</title>
        <authorList>
            <person name="Yamada T."/>
            <person name="Satoh S."/>
            <person name="Ishikawa H."/>
            <person name="Fujiwara A."/>
            <person name="Kawasaki T."/>
            <person name="Fujie M."/>
            <person name="Ogata H."/>
        </authorList>
    </citation>
    <scope>NUCLEOTIDE SEQUENCE [LARGE SCALE GENOMIC DNA]</scope>
</reference>
<dbReference type="KEGG" id="vg:6369865"/>
<feature type="transmembrane region" description="Helical" evidence="3">
    <location>
        <begin position="20"/>
        <end position="41"/>
    </location>
</feature>
<feature type="compositionally biased region" description="Low complexity" evidence="2">
    <location>
        <begin position="242"/>
        <end position="253"/>
    </location>
</feature>
<keyword evidence="3" id="KW-1133">Transmembrane helix</keyword>
<dbReference type="EMBL" id="AB366653">
    <property type="protein sequence ID" value="BAG41541.1"/>
    <property type="molecule type" value="Genomic_DNA"/>
</dbReference>
<keyword evidence="5" id="KW-1185">Reference proteome</keyword>
<protein>
    <submittedName>
        <fullName evidence="4">Uncharacterized protein</fullName>
    </submittedName>
</protein>
<feature type="coiled-coil region" evidence="1">
    <location>
        <begin position="103"/>
        <end position="205"/>
    </location>
</feature>
<sequence>MDQLEVVKERVLRRANIAKWGLGLVGVLLVAPVIWMLAYAVLGAAALGASLAVAGVVGLTIVNMAPVVTMKLANAKIKAIMAEAARNPIPTLWNEWEKDGEELREFEKAIADYATEIENVQSKAKKLTVDLKPEDLQQFQDDIDAMRQDLALQQGDLDQARQEHEQFRLEVKRASAIWDLNMAVSKANAKNLNRAEETMARIKKETALDTVTASMNRSKAQLRERIRSRTTVNGMAQIGNEPSASLPLPTSSTYTKVRA</sequence>
<feature type="region of interest" description="Disordered" evidence="2">
    <location>
        <begin position="237"/>
        <end position="259"/>
    </location>
</feature>
<feature type="transmembrane region" description="Helical" evidence="3">
    <location>
        <begin position="47"/>
        <end position="68"/>
    </location>
</feature>
<evidence type="ECO:0000313" key="4">
    <source>
        <dbReference type="EMBL" id="BAG41541.1"/>
    </source>
</evidence>
<name>B2ZXW5_9CAUD</name>
<evidence type="ECO:0000256" key="1">
    <source>
        <dbReference type="SAM" id="Coils"/>
    </source>
</evidence>
<organism evidence="4 5">
    <name type="scientific">Ralstonia phage phiRSL1</name>
    <dbReference type="NCBI Taxonomy" id="1980924"/>
    <lineage>
        <taxon>Viruses</taxon>
        <taxon>Duplodnaviria</taxon>
        <taxon>Heunggongvirae</taxon>
        <taxon>Uroviricota</taxon>
        <taxon>Caudoviricetes</taxon>
        <taxon>Mieseafarmvirus</taxon>
        <taxon>Mieseafarmvirus RSL1</taxon>
    </lineage>
</organism>
<keyword evidence="3" id="KW-0812">Transmembrane</keyword>
<evidence type="ECO:0000313" key="5">
    <source>
        <dbReference type="Proteomes" id="UP000001034"/>
    </source>
</evidence>
<dbReference type="RefSeq" id="YP_001949971.1">
    <property type="nucleotide sequence ID" value="NC_010811.2"/>
</dbReference>
<accession>B2ZXW5</accession>
<keyword evidence="3" id="KW-0472">Membrane</keyword>
<keyword evidence="1" id="KW-0175">Coiled coil</keyword>
<dbReference type="GeneID" id="6369865"/>